<evidence type="ECO:0000256" key="3">
    <source>
        <dbReference type="ARBA" id="ARBA00022730"/>
    </source>
</evidence>
<dbReference type="FunFam" id="1.10.1900.20:FF:000001">
    <property type="entry name" value="50S ribosomal protein L20"/>
    <property type="match status" value="1"/>
</dbReference>
<dbReference type="GO" id="GO:0019843">
    <property type="term" value="F:rRNA binding"/>
    <property type="evidence" value="ECO:0007669"/>
    <property type="project" value="UniProtKB-KW"/>
</dbReference>
<dbReference type="AlphaFoldDB" id="A0A1C9CYT8"/>
<evidence type="ECO:0000313" key="8">
    <source>
        <dbReference type="EMBL" id="AON77237.1"/>
    </source>
</evidence>
<comment type="similarity">
    <text evidence="2">Belongs to the bacterial ribosomal protein bL20 family.</text>
</comment>
<evidence type="ECO:0000256" key="6">
    <source>
        <dbReference type="ARBA" id="ARBA00023274"/>
    </source>
</evidence>
<keyword evidence="3" id="KW-0699">rRNA-binding</keyword>
<dbReference type="GO" id="GO:0006412">
    <property type="term" value="P:translation"/>
    <property type="evidence" value="ECO:0007669"/>
    <property type="project" value="InterPro"/>
</dbReference>
<keyword evidence="8" id="KW-0150">Chloroplast</keyword>
<reference evidence="8" key="1">
    <citation type="journal article" date="2016" name="PLoS ONE">
        <title>Chloroplast Genome Evolution in Actinidiaceae: clpP Loss, Heterogenous Divergence and Phylogenomic Practice.</title>
        <authorList>
            <person name="Wang W.C."/>
            <person name="Chen S.Y."/>
            <person name="Zhang X.Z."/>
        </authorList>
    </citation>
    <scope>NUCLEOTIDE SEQUENCE</scope>
</reference>
<gene>
    <name evidence="8" type="primary">rpl20</name>
    <name evidence="8" type="ORF">VU32_p041</name>
</gene>
<keyword evidence="5 8" id="KW-0689">Ribosomal protein</keyword>
<accession>A0A1C9CYT8</accession>
<reference evidence="8" key="2">
    <citation type="submission" date="2016-05" db="EMBL/GenBank/DDBJ databases">
        <authorList>
            <person name="Lavstsen T."/>
            <person name="Jespersen J.S."/>
        </authorList>
    </citation>
    <scope>NUCLEOTIDE SEQUENCE</scope>
</reference>
<evidence type="ECO:0000256" key="2">
    <source>
        <dbReference type="ARBA" id="ARBA00007698"/>
    </source>
</evidence>
<keyword evidence="4" id="KW-0694">RNA-binding</keyword>
<geneLocation type="chloroplast" evidence="8"/>
<dbReference type="Gene3D" id="1.10.1900.20">
    <property type="entry name" value="Ribosomal protein L20"/>
    <property type="match status" value="1"/>
</dbReference>
<dbReference type="Pfam" id="PF00453">
    <property type="entry name" value="Ribosomal_L20"/>
    <property type="match status" value="1"/>
</dbReference>
<dbReference type="GO" id="GO:0005840">
    <property type="term" value="C:ribosome"/>
    <property type="evidence" value="ECO:0007669"/>
    <property type="project" value="UniProtKB-KW"/>
</dbReference>
<evidence type="ECO:0000256" key="7">
    <source>
        <dbReference type="ARBA" id="ARBA00035295"/>
    </source>
</evidence>
<protein>
    <recommendedName>
        <fullName evidence="7">Large ribosomal subunit protein bL20c</fullName>
    </recommendedName>
</protein>
<proteinExistence type="inferred from homology"/>
<evidence type="ECO:0000256" key="5">
    <source>
        <dbReference type="ARBA" id="ARBA00022980"/>
    </source>
</evidence>
<dbReference type="GO" id="GO:0009536">
    <property type="term" value="C:plastid"/>
    <property type="evidence" value="ECO:0007669"/>
    <property type="project" value="UniProtKB-SubCell"/>
</dbReference>
<sequence>MNTINEGDRTRRPGTDRVNRLFSTAEKCLFEQKRRALIAANLDRDRRKRKFRRLWITRINAVIREIKVSHSYCKLKHGLAKKQMLVNRKLLAQIAILNKTCLYMISNDILK</sequence>
<comment type="subcellular location">
    <subcellularLocation>
        <location evidence="1">Plastid</location>
    </subcellularLocation>
</comment>
<dbReference type="InterPro" id="IPR005813">
    <property type="entry name" value="Ribosomal_bL20"/>
</dbReference>
<dbReference type="InterPro" id="IPR049946">
    <property type="entry name" value="RIBOSOMAL_L20_CS"/>
</dbReference>
<evidence type="ECO:0000256" key="4">
    <source>
        <dbReference type="ARBA" id="ARBA00022884"/>
    </source>
</evidence>
<dbReference type="PRINTS" id="PR00062">
    <property type="entry name" value="RIBOSOMALL20"/>
</dbReference>
<dbReference type="SUPFAM" id="SSF74731">
    <property type="entry name" value="Ribosomal protein L20"/>
    <property type="match status" value="1"/>
</dbReference>
<dbReference type="GO" id="GO:0003735">
    <property type="term" value="F:structural constituent of ribosome"/>
    <property type="evidence" value="ECO:0007669"/>
    <property type="project" value="InterPro"/>
</dbReference>
<dbReference type="PROSITE" id="PS00937">
    <property type="entry name" value="RIBOSOMAL_L20"/>
    <property type="match status" value="1"/>
</dbReference>
<evidence type="ECO:0000256" key="1">
    <source>
        <dbReference type="ARBA" id="ARBA00004474"/>
    </source>
</evidence>
<dbReference type="EMBL" id="KX345298">
    <property type="protein sequence ID" value="AON77237.1"/>
    <property type="molecule type" value="Genomic_DNA"/>
</dbReference>
<dbReference type="InterPro" id="IPR035566">
    <property type="entry name" value="Ribosomal_protein_bL20_C"/>
</dbReference>
<dbReference type="GO" id="GO:1990904">
    <property type="term" value="C:ribonucleoprotein complex"/>
    <property type="evidence" value="ECO:0007669"/>
    <property type="project" value="UniProtKB-KW"/>
</dbReference>
<dbReference type="PANTHER" id="PTHR10986">
    <property type="entry name" value="39S RIBOSOMAL PROTEIN L20"/>
    <property type="match status" value="1"/>
</dbReference>
<keyword evidence="6" id="KW-0687">Ribonucleoprotein</keyword>
<name>A0A1C9CYT8_9ERIC</name>
<organism evidence="8">
    <name type="scientific">Actinidia tetramera</name>
    <dbReference type="NCBI Taxonomy" id="1735015"/>
    <lineage>
        <taxon>Eukaryota</taxon>
        <taxon>Viridiplantae</taxon>
        <taxon>Streptophyta</taxon>
        <taxon>Embryophyta</taxon>
        <taxon>Tracheophyta</taxon>
        <taxon>Spermatophyta</taxon>
        <taxon>Magnoliopsida</taxon>
        <taxon>eudicotyledons</taxon>
        <taxon>Gunneridae</taxon>
        <taxon>Pentapetalae</taxon>
        <taxon>asterids</taxon>
        <taxon>Ericales</taxon>
        <taxon>Actinidiaceae</taxon>
        <taxon>Actinidia</taxon>
    </lineage>
</organism>
<keyword evidence="8" id="KW-0934">Plastid</keyword>
<dbReference type="GeneID" id="29075133"/>
<dbReference type="RefSeq" id="YP_009298466.1">
    <property type="nucleotide sequence ID" value="NC_031187.1"/>
</dbReference>